<protein>
    <submittedName>
        <fullName evidence="1">Uncharacterized protein</fullName>
    </submittedName>
</protein>
<dbReference type="AlphaFoldDB" id="A0A1T1DXG4"/>
<accession>A0A1T1DXG4</accession>
<comment type="caution">
    <text evidence="1">The sequence shown here is derived from an EMBL/GenBank/DDBJ whole genome shotgun (WGS) entry which is preliminary data.</text>
</comment>
<evidence type="ECO:0000313" key="2">
    <source>
        <dbReference type="Proteomes" id="UP000191008"/>
    </source>
</evidence>
<dbReference type="EMBL" id="MVIT01000049">
    <property type="protein sequence ID" value="OOV45526.1"/>
    <property type="molecule type" value="Genomic_DNA"/>
</dbReference>
<evidence type="ECO:0000313" key="1">
    <source>
        <dbReference type="EMBL" id="OOV45526.1"/>
    </source>
</evidence>
<gene>
    <name evidence="1" type="ORF">B1J93_04830</name>
</gene>
<proteinExistence type="predicted"/>
<organism evidence="1 2">
    <name type="scientific">Leptospira kirschneri serovar Pomona</name>
    <dbReference type="NCBI Taxonomy" id="561005"/>
    <lineage>
        <taxon>Bacteria</taxon>
        <taxon>Pseudomonadati</taxon>
        <taxon>Spirochaetota</taxon>
        <taxon>Spirochaetia</taxon>
        <taxon>Leptospirales</taxon>
        <taxon>Leptospiraceae</taxon>
        <taxon>Leptospira</taxon>
    </lineage>
</organism>
<reference evidence="1 2" key="1">
    <citation type="submission" date="2017-02" db="EMBL/GenBank/DDBJ databases">
        <title>Comparative genomic analysis of Brazilian Leptospira kirschneri strains of different serogroups.</title>
        <authorList>
            <person name="Moreno L.Z."/>
            <person name="Miraglia F."/>
            <person name="Kremer F.S."/>
            <person name="Eslabao M.R."/>
            <person name="Lilenbaum W."/>
            <person name="Dellagostin O.A."/>
            <person name="Moreno A.M."/>
        </authorList>
    </citation>
    <scope>NUCLEOTIDE SEQUENCE [LARGE SCALE GENOMIC DNA]</scope>
    <source>
        <strain evidence="1 2">M110/06</strain>
    </source>
</reference>
<name>A0A1T1DXG4_9LEPT</name>
<sequence>MFPVYNLLNRAESPAGCLWQAGFAPVFLCRTHVIYVFFNSTKYLVNEYPTPIKNNPKFVVRKFEEK</sequence>
<dbReference type="Proteomes" id="UP000191008">
    <property type="component" value="Unassembled WGS sequence"/>
</dbReference>